<comment type="similarity">
    <text evidence="1">Belongs to the universal ribosomal protein uL29 family.</text>
</comment>
<dbReference type="Gene3D" id="1.10.287.310">
    <property type="match status" value="1"/>
</dbReference>
<accession>A0A094NCX4</accession>
<dbReference type="GO" id="GO:0000463">
    <property type="term" value="P:maturation of LSU-rRNA from tricistronic rRNA transcript (SSU-rRNA, 5.8S rRNA, LSU-rRNA)"/>
    <property type="evidence" value="ECO:0007669"/>
    <property type="project" value="InterPro"/>
</dbReference>
<evidence type="ECO:0000256" key="4">
    <source>
        <dbReference type="ARBA" id="ARBA00035204"/>
    </source>
</evidence>
<evidence type="ECO:0000313" key="6">
    <source>
        <dbReference type="Proteomes" id="UP000053854"/>
    </source>
</evidence>
<gene>
    <name evidence="5" type="ORF">N338_04672</name>
</gene>
<dbReference type="GO" id="GO:0022625">
    <property type="term" value="C:cytosolic large ribosomal subunit"/>
    <property type="evidence" value="ECO:0007669"/>
    <property type="project" value="InterPro"/>
</dbReference>
<keyword evidence="3" id="KW-0687">Ribonucleoprotein</keyword>
<dbReference type="EMBL" id="KL271564">
    <property type="protein sequence ID" value="KFZ64381.1"/>
    <property type="molecule type" value="Genomic_DNA"/>
</dbReference>
<dbReference type="GO" id="GO:0003729">
    <property type="term" value="F:mRNA binding"/>
    <property type="evidence" value="ECO:0007669"/>
    <property type="project" value="TreeGrafter"/>
</dbReference>
<evidence type="ECO:0000256" key="3">
    <source>
        <dbReference type="ARBA" id="ARBA00023274"/>
    </source>
</evidence>
<organism evidence="5 6">
    <name type="scientific">Podiceps cristatus</name>
    <name type="common">Great crested grebe</name>
    <dbReference type="NCBI Taxonomy" id="345573"/>
    <lineage>
        <taxon>Eukaryota</taxon>
        <taxon>Metazoa</taxon>
        <taxon>Chordata</taxon>
        <taxon>Craniata</taxon>
        <taxon>Vertebrata</taxon>
        <taxon>Euteleostomi</taxon>
        <taxon>Archelosauria</taxon>
        <taxon>Archosauria</taxon>
        <taxon>Dinosauria</taxon>
        <taxon>Saurischia</taxon>
        <taxon>Theropoda</taxon>
        <taxon>Coelurosauria</taxon>
        <taxon>Aves</taxon>
        <taxon>Neognathae</taxon>
        <taxon>Neoaves</taxon>
        <taxon>Mirandornithes</taxon>
        <taxon>Podicipediformes</taxon>
        <taxon>Podicipedidae</taxon>
        <taxon>Podiceps</taxon>
    </lineage>
</organism>
<dbReference type="InterPro" id="IPR036049">
    <property type="entry name" value="Ribosomal_uL29_sf"/>
</dbReference>
<dbReference type="GO" id="GO:0006412">
    <property type="term" value="P:translation"/>
    <property type="evidence" value="ECO:0007669"/>
    <property type="project" value="InterPro"/>
</dbReference>
<sequence>LQGKDDKELLLQLDDQKLEQAQCHVVRVLGENDFKLSKIHVVSKSMARAVAVIGQFQKENWRKFYKGRKHKPLEQWPQMTHGCRHMQNKHKDALRLKTTNKGNKKLYPTQRFTVGA</sequence>
<dbReference type="AlphaFoldDB" id="A0A094NCX4"/>
<dbReference type="GO" id="GO:0003735">
    <property type="term" value="F:structural constituent of ribosome"/>
    <property type="evidence" value="ECO:0007669"/>
    <property type="project" value="InterPro"/>
</dbReference>
<dbReference type="OrthoDB" id="528635at2759"/>
<feature type="non-terminal residue" evidence="5">
    <location>
        <position position="1"/>
    </location>
</feature>
<keyword evidence="2 5" id="KW-0689">Ribosomal protein</keyword>
<evidence type="ECO:0000256" key="2">
    <source>
        <dbReference type="ARBA" id="ARBA00022980"/>
    </source>
</evidence>
<evidence type="ECO:0000256" key="1">
    <source>
        <dbReference type="ARBA" id="ARBA00009254"/>
    </source>
</evidence>
<reference evidence="5 6" key="1">
    <citation type="submission" date="2014-04" db="EMBL/GenBank/DDBJ databases">
        <title>Genome evolution of avian class.</title>
        <authorList>
            <person name="Zhang G."/>
            <person name="Li C."/>
        </authorList>
    </citation>
    <scope>NUCLEOTIDE SEQUENCE [LARGE SCALE GENOMIC DNA]</scope>
    <source>
        <strain evidence="5">BGI_N338</strain>
    </source>
</reference>
<dbReference type="InterPro" id="IPR045059">
    <property type="entry name" value="Ribosomal_uL29_euk"/>
</dbReference>
<name>A0A094NCX4_PODCR</name>
<dbReference type="FunFam" id="1.10.287.310:FF:000002">
    <property type="entry name" value="60S ribosomal protein L35"/>
    <property type="match status" value="1"/>
</dbReference>
<dbReference type="PANTHER" id="PTHR45722:SF2">
    <property type="entry name" value="LARGE RIBOSOMAL SUBUNIT PROTEIN UL29-RELATED"/>
    <property type="match status" value="1"/>
</dbReference>
<feature type="non-terminal residue" evidence="5">
    <location>
        <position position="116"/>
    </location>
</feature>
<evidence type="ECO:0000313" key="5">
    <source>
        <dbReference type="EMBL" id="KFZ64381.1"/>
    </source>
</evidence>
<dbReference type="PANTHER" id="PTHR45722">
    <property type="entry name" value="60S RIBOSOMAL PROTEIN L35"/>
    <property type="match status" value="1"/>
</dbReference>
<dbReference type="Proteomes" id="UP000053854">
    <property type="component" value="Unassembled WGS sequence"/>
</dbReference>
<keyword evidence="6" id="KW-1185">Reference proteome</keyword>
<proteinExistence type="inferred from homology"/>
<protein>
    <recommendedName>
        <fullName evidence="4">Large ribosomal subunit protein uL29</fullName>
    </recommendedName>
</protein>